<dbReference type="Pfam" id="PF08447">
    <property type="entry name" value="PAS_3"/>
    <property type="match status" value="1"/>
</dbReference>
<dbReference type="InterPro" id="IPR036890">
    <property type="entry name" value="HATPase_C_sf"/>
</dbReference>
<dbReference type="SUPFAM" id="SSF55874">
    <property type="entry name" value="ATPase domain of HSP90 chaperone/DNA topoisomerase II/histidine kinase"/>
    <property type="match status" value="1"/>
</dbReference>
<feature type="modified residue" description="Phosphohistidine" evidence="16">
    <location>
        <position position="1396"/>
    </location>
</feature>
<dbReference type="NCBIfam" id="TIGR00229">
    <property type="entry name" value="sensory_box"/>
    <property type="match status" value="5"/>
</dbReference>
<evidence type="ECO:0000259" key="19">
    <source>
        <dbReference type="PROSITE" id="PS50109"/>
    </source>
</evidence>
<evidence type="ECO:0000259" key="21">
    <source>
        <dbReference type="PROSITE" id="PS50112"/>
    </source>
</evidence>
<dbReference type="EC" id="2.7.13.3" evidence="3"/>
<evidence type="ECO:0000256" key="12">
    <source>
        <dbReference type="ARBA" id="ARBA00023012"/>
    </source>
</evidence>
<gene>
    <name evidence="24" type="ORF">SAMN04488029_0206</name>
</gene>
<feature type="domain" description="PAS" evidence="21">
    <location>
        <begin position="401"/>
        <end position="470"/>
    </location>
</feature>
<dbReference type="CDD" id="cd17546">
    <property type="entry name" value="REC_hyHK_CKI1_RcsC-like"/>
    <property type="match status" value="1"/>
</dbReference>
<dbReference type="Pfam" id="PF01627">
    <property type="entry name" value="Hpt"/>
    <property type="match status" value="1"/>
</dbReference>
<keyword evidence="11" id="KW-1133">Transmembrane helix</keyword>
<dbReference type="InterPro" id="IPR003018">
    <property type="entry name" value="GAF"/>
</dbReference>
<keyword evidence="12" id="KW-0902">Two-component regulatory system</keyword>
<dbReference type="SUPFAM" id="SSF47384">
    <property type="entry name" value="Homodimeric domain of signal transducing histidine kinase"/>
    <property type="match status" value="1"/>
</dbReference>
<keyword evidence="10" id="KW-0067">ATP-binding</keyword>
<dbReference type="STRING" id="692418.SAMN04488029_0206"/>
<dbReference type="InterPro" id="IPR000700">
    <property type="entry name" value="PAS-assoc_C"/>
</dbReference>
<protein>
    <recommendedName>
        <fullName evidence="15">Sensory/regulatory protein RpfC</fullName>
        <ecNumber evidence="3">2.7.13.3</ecNumber>
    </recommendedName>
</protein>
<evidence type="ECO:0000313" key="24">
    <source>
        <dbReference type="EMBL" id="SMD31868.1"/>
    </source>
</evidence>
<feature type="modified residue" description="4-aspartylphosphate" evidence="17">
    <location>
        <position position="1256"/>
    </location>
</feature>
<evidence type="ECO:0000256" key="14">
    <source>
        <dbReference type="ARBA" id="ARBA00064003"/>
    </source>
</evidence>
<evidence type="ECO:0000256" key="15">
    <source>
        <dbReference type="ARBA" id="ARBA00068150"/>
    </source>
</evidence>
<dbReference type="PRINTS" id="PR00344">
    <property type="entry name" value="BCTRLSENSOR"/>
</dbReference>
<evidence type="ECO:0000256" key="13">
    <source>
        <dbReference type="ARBA" id="ARBA00023136"/>
    </source>
</evidence>
<dbReference type="InterPro" id="IPR003661">
    <property type="entry name" value="HisK_dim/P_dom"/>
</dbReference>
<keyword evidence="6" id="KW-0808">Transferase</keyword>
<dbReference type="SMART" id="SM00388">
    <property type="entry name" value="HisKA"/>
    <property type="match status" value="1"/>
</dbReference>
<dbReference type="InterPro" id="IPR011006">
    <property type="entry name" value="CheY-like_superfamily"/>
</dbReference>
<dbReference type="PROSITE" id="PS50112">
    <property type="entry name" value="PAS"/>
    <property type="match status" value="3"/>
</dbReference>
<dbReference type="Gene3D" id="3.30.450.20">
    <property type="entry name" value="PAS domain"/>
    <property type="match status" value="6"/>
</dbReference>
<comment type="subunit">
    <text evidence="14">At low DSF concentrations, interacts with RpfF.</text>
</comment>
<keyword evidence="13" id="KW-0472">Membrane</keyword>
<feature type="coiled-coil region" evidence="18">
    <location>
        <begin position="1"/>
        <end position="35"/>
    </location>
</feature>
<dbReference type="GO" id="GO:0000155">
    <property type="term" value="F:phosphorelay sensor kinase activity"/>
    <property type="evidence" value="ECO:0007669"/>
    <property type="project" value="InterPro"/>
</dbReference>
<dbReference type="Pfam" id="PF00072">
    <property type="entry name" value="Response_reg"/>
    <property type="match status" value="1"/>
</dbReference>
<dbReference type="PROSITE" id="PS50894">
    <property type="entry name" value="HPT"/>
    <property type="match status" value="1"/>
</dbReference>
<feature type="domain" description="PAC" evidence="22">
    <location>
        <begin position="214"/>
        <end position="266"/>
    </location>
</feature>
<evidence type="ECO:0000256" key="16">
    <source>
        <dbReference type="PROSITE-ProRule" id="PRU00110"/>
    </source>
</evidence>
<dbReference type="CDD" id="cd00088">
    <property type="entry name" value="HPT"/>
    <property type="match status" value="1"/>
</dbReference>
<dbReference type="FunFam" id="1.10.287.130:FF:000002">
    <property type="entry name" value="Two-component osmosensing histidine kinase"/>
    <property type="match status" value="1"/>
</dbReference>
<dbReference type="FunFam" id="3.30.565.10:FF:000010">
    <property type="entry name" value="Sensor histidine kinase RcsC"/>
    <property type="match status" value="1"/>
</dbReference>
<feature type="domain" description="PAS" evidence="21">
    <location>
        <begin position="273"/>
        <end position="345"/>
    </location>
</feature>
<dbReference type="InterPro" id="IPR036097">
    <property type="entry name" value="HisK_dim/P_sf"/>
</dbReference>
<dbReference type="CDD" id="cd00130">
    <property type="entry name" value="PAS"/>
    <property type="match status" value="4"/>
</dbReference>
<evidence type="ECO:0000313" key="25">
    <source>
        <dbReference type="Proteomes" id="UP000192472"/>
    </source>
</evidence>
<dbReference type="SMART" id="SM00387">
    <property type="entry name" value="HATPase_c"/>
    <property type="match status" value="1"/>
</dbReference>
<name>A0A1W2G676_REIFA</name>
<feature type="domain" description="Response regulatory" evidence="20">
    <location>
        <begin position="1207"/>
        <end position="1323"/>
    </location>
</feature>
<evidence type="ECO:0000256" key="17">
    <source>
        <dbReference type="PROSITE-ProRule" id="PRU00169"/>
    </source>
</evidence>
<sequence>MHMLNQGRTELLNEVEKLKSELKELHNKYDLLLESSASYFVIFEEGNVIEFSPKAEEKFVFASDFADKTIDELMPIYQVSGDRSSKTWEDNFKIARRSKSEPFEFEFLDKNGQSFATIASISKVKDERFLVHFDLVENTENLVSSGNAITDSAPVFIKITDEKNKVTYFSKGWFDLLGSKDEKTYTEWINNIHEEDISAYTSTVDFSVSKKKNYEYSFRIKDAKGAYRWLLESGTPRFSKNKKFIGYAAAAIDTTERKSLEVEATRERAITESEHKIQESLDESEVVAMTTNTEGSITFCNNKLLGTLGLKKTDIVGSNLFDIFIPDAATKINQKKYGQIAIDGKYSGALAGKFFTKEKQDIYVRFNVVLLKDSFNEVSGINLIGENVTEQNKVKKQLEKSNDQLKELFDNSYDLIQTFDHDGVFQFVNQAWVEKLGYRDRLDDIRFKDLVHPKNWEQTVANLDKLIKGEVVDRFETVFVSDMGKNIFVSGRVNCSFDINGNAQFRGIFYDITERIRAEKAQSLYYKIADFNIEGPQLEILYSKLFEELKSLLNIKNLSIELNVVDKSNASAPYVRSEFKDPIRLENQKTINDLIAKLMNGETRQLIIYEEQIKEQVSKKQFDGEYPKVWLGVQITVGNSPVGLLSTHSFDDRSDFGAKDLELLYFIASQISLAIERKINEEKIVDQAARLKAIFESSSHQIWSVDDDYNLTSFNINHTNWMKDSFGINTVVGKQYAKEKNKLADSVNKFWEKKYNAAFKGKALNFQNEVKTKQGTAHWSEVFINPIVKEDGTIDEVSVISNDITEKKNAELALSESESKFREIFESIQDIYFRCDLNGKLLMVSPSAKESLGLLPEDVIGRNITHFFTSSESSEIILRNLLKQHKFQNLEASFKTEDDEKIDFLCNVRVLFRNKQAVGFEGVARDISEIKRAYEELSKAKEFAEKSLAIKESFLANMSHEIRTPMNGIIGMIDLIGSTDLDTEQMDYVKTIKKSSQTLMDILNDILDLSKIEAGKMELKERPVSLMSSFQRLYDLFSKEANAHNIYLNYNLDTETPAVILLDETRLLQVLSNLVSNAIKFSDGKGTIDISLMVKSITDEKYTFKVQIKDEGIGIPKEQIKNLFINFNQLDNSSTKVYSGTGLGLAISKELVRSMGGEIGVVSTPGLGSTFWFTFQGEMLEDNTEASTSDPDEPMQITKEFISVVPRILVVDDNKVNRTVASQILEKSGCQVHVAASGPEAIEIVKSNTLDLIFMDIQMPNMDGIQTMQNIRALGLKGLPPIVAMTAYSMEDDREKFMSQGMDDYVAKPIRAVTIIEKVKEYIQYDASGVAVAEQTGDNTDLLINKETLDQLAKFGGPELLETVLSDFESEANELIKKCMIHFADNQIEEIRKELHTLKGSAGTLGIEKLANYVIKLELQLKTADTTNLKPQLDTIQECFIEFKENYKNILQM</sequence>
<dbReference type="GO" id="GO:0005886">
    <property type="term" value="C:plasma membrane"/>
    <property type="evidence" value="ECO:0007669"/>
    <property type="project" value="UniProtKB-SubCell"/>
</dbReference>
<evidence type="ECO:0000256" key="9">
    <source>
        <dbReference type="ARBA" id="ARBA00022777"/>
    </source>
</evidence>
<dbReference type="PROSITE" id="PS50109">
    <property type="entry name" value="HIS_KIN"/>
    <property type="match status" value="1"/>
</dbReference>
<organism evidence="24 25">
    <name type="scientific">Reichenbachiella faecimaris</name>
    <dbReference type="NCBI Taxonomy" id="692418"/>
    <lineage>
        <taxon>Bacteria</taxon>
        <taxon>Pseudomonadati</taxon>
        <taxon>Bacteroidota</taxon>
        <taxon>Cytophagia</taxon>
        <taxon>Cytophagales</taxon>
        <taxon>Reichenbachiellaceae</taxon>
        <taxon>Reichenbachiella</taxon>
    </lineage>
</organism>
<feature type="domain" description="PAC" evidence="22">
    <location>
        <begin position="764"/>
        <end position="816"/>
    </location>
</feature>
<dbReference type="InterPro" id="IPR008207">
    <property type="entry name" value="Sig_transdc_His_kin_Hpt_dom"/>
</dbReference>
<dbReference type="InterPro" id="IPR001789">
    <property type="entry name" value="Sig_transdc_resp-reg_receiver"/>
</dbReference>
<feature type="domain" description="PAS" evidence="21">
    <location>
        <begin position="817"/>
        <end position="881"/>
    </location>
</feature>
<dbReference type="PROSITE" id="PS50113">
    <property type="entry name" value="PAC"/>
    <property type="match status" value="3"/>
</dbReference>
<comment type="catalytic activity">
    <reaction evidence="1">
        <text>ATP + protein L-histidine = ADP + protein N-phospho-L-histidine.</text>
        <dbReference type="EC" id="2.7.13.3"/>
    </reaction>
</comment>
<dbReference type="Gene3D" id="1.20.120.160">
    <property type="entry name" value="HPT domain"/>
    <property type="match status" value="1"/>
</dbReference>
<evidence type="ECO:0000256" key="18">
    <source>
        <dbReference type="SAM" id="Coils"/>
    </source>
</evidence>
<dbReference type="Pfam" id="PF02518">
    <property type="entry name" value="HATPase_c"/>
    <property type="match status" value="1"/>
</dbReference>
<dbReference type="InterPro" id="IPR004358">
    <property type="entry name" value="Sig_transdc_His_kin-like_C"/>
</dbReference>
<dbReference type="Gene3D" id="3.30.450.40">
    <property type="match status" value="1"/>
</dbReference>
<evidence type="ECO:0000256" key="6">
    <source>
        <dbReference type="ARBA" id="ARBA00022679"/>
    </source>
</evidence>
<dbReference type="Pfam" id="PF00512">
    <property type="entry name" value="HisKA"/>
    <property type="match status" value="1"/>
</dbReference>
<dbReference type="InterPro" id="IPR005467">
    <property type="entry name" value="His_kinase_dom"/>
</dbReference>
<keyword evidence="4" id="KW-1003">Cell membrane</keyword>
<dbReference type="InterPro" id="IPR035965">
    <property type="entry name" value="PAS-like_dom_sf"/>
</dbReference>
<keyword evidence="8" id="KW-0547">Nucleotide-binding</keyword>
<keyword evidence="9 24" id="KW-0418">Kinase</keyword>
<evidence type="ECO:0000256" key="8">
    <source>
        <dbReference type="ARBA" id="ARBA00022741"/>
    </source>
</evidence>
<keyword evidence="18" id="KW-0175">Coiled coil</keyword>
<proteinExistence type="predicted"/>
<evidence type="ECO:0000259" key="22">
    <source>
        <dbReference type="PROSITE" id="PS50113"/>
    </source>
</evidence>
<dbReference type="InterPro" id="IPR003594">
    <property type="entry name" value="HATPase_dom"/>
</dbReference>
<dbReference type="Proteomes" id="UP000192472">
    <property type="component" value="Unassembled WGS sequence"/>
</dbReference>
<comment type="subcellular location">
    <subcellularLocation>
        <location evidence="2">Cell membrane</location>
        <topology evidence="2">Multi-pass membrane protein</topology>
    </subcellularLocation>
</comment>
<evidence type="ECO:0000256" key="1">
    <source>
        <dbReference type="ARBA" id="ARBA00000085"/>
    </source>
</evidence>
<dbReference type="SMART" id="SM00065">
    <property type="entry name" value="GAF"/>
    <property type="match status" value="1"/>
</dbReference>
<dbReference type="SMART" id="SM00448">
    <property type="entry name" value="REC"/>
    <property type="match status" value="1"/>
</dbReference>
<evidence type="ECO:0000256" key="10">
    <source>
        <dbReference type="ARBA" id="ARBA00022840"/>
    </source>
</evidence>
<evidence type="ECO:0000256" key="5">
    <source>
        <dbReference type="ARBA" id="ARBA00022553"/>
    </source>
</evidence>
<dbReference type="EMBL" id="FWYF01000001">
    <property type="protein sequence ID" value="SMD31868.1"/>
    <property type="molecule type" value="Genomic_DNA"/>
</dbReference>
<dbReference type="Gene3D" id="3.40.50.2300">
    <property type="match status" value="1"/>
</dbReference>
<dbReference type="GO" id="GO:0005524">
    <property type="term" value="F:ATP binding"/>
    <property type="evidence" value="ECO:0007669"/>
    <property type="project" value="UniProtKB-KW"/>
</dbReference>
<dbReference type="InterPro" id="IPR000014">
    <property type="entry name" value="PAS"/>
</dbReference>
<dbReference type="InterPro" id="IPR036641">
    <property type="entry name" value="HPT_dom_sf"/>
</dbReference>
<dbReference type="CDD" id="cd00082">
    <property type="entry name" value="HisKA"/>
    <property type="match status" value="1"/>
</dbReference>
<evidence type="ECO:0000259" key="23">
    <source>
        <dbReference type="PROSITE" id="PS50894"/>
    </source>
</evidence>
<dbReference type="Gene3D" id="3.30.565.10">
    <property type="entry name" value="Histidine kinase-like ATPase, C-terminal domain"/>
    <property type="match status" value="1"/>
</dbReference>
<dbReference type="Pfam" id="PF13426">
    <property type="entry name" value="PAS_9"/>
    <property type="match status" value="5"/>
</dbReference>
<dbReference type="SUPFAM" id="SSF55785">
    <property type="entry name" value="PYP-like sensor domain (PAS domain)"/>
    <property type="match status" value="5"/>
</dbReference>
<feature type="domain" description="Histidine kinase" evidence="19">
    <location>
        <begin position="957"/>
        <end position="1179"/>
    </location>
</feature>
<dbReference type="SUPFAM" id="SSF47226">
    <property type="entry name" value="Histidine-containing phosphotransfer domain, HPT domain"/>
    <property type="match status" value="1"/>
</dbReference>
<dbReference type="InterPro" id="IPR001610">
    <property type="entry name" value="PAC"/>
</dbReference>
<dbReference type="PANTHER" id="PTHR45339:SF1">
    <property type="entry name" value="HYBRID SIGNAL TRANSDUCTION HISTIDINE KINASE J"/>
    <property type="match status" value="1"/>
</dbReference>
<evidence type="ECO:0000256" key="11">
    <source>
        <dbReference type="ARBA" id="ARBA00022989"/>
    </source>
</evidence>
<dbReference type="Gene3D" id="1.10.287.130">
    <property type="match status" value="1"/>
</dbReference>
<keyword evidence="7" id="KW-0812">Transmembrane</keyword>
<dbReference type="InterPro" id="IPR013655">
    <property type="entry name" value="PAS_fold_3"/>
</dbReference>
<accession>A0A1W2G676</accession>
<dbReference type="SUPFAM" id="SSF55781">
    <property type="entry name" value="GAF domain-like"/>
    <property type="match status" value="1"/>
</dbReference>
<feature type="domain" description="HPt" evidence="23">
    <location>
        <begin position="1357"/>
        <end position="1453"/>
    </location>
</feature>
<evidence type="ECO:0000256" key="7">
    <source>
        <dbReference type="ARBA" id="ARBA00022692"/>
    </source>
</evidence>
<dbReference type="InterPro" id="IPR029016">
    <property type="entry name" value="GAF-like_dom_sf"/>
</dbReference>
<keyword evidence="5 17" id="KW-0597">Phosphoprotein</keyword>
<keyword evidence="25" id="KW-1185">Reference proteome</keyword>
<dbReference type="CDD" id="cd16922">
    <property type="entry name" value="HATPase_EvgS-ArcB-TorS-like"/>
    <property type="match status" value="1"/>
</dbReference>
<evidence type="ECO:0000256" key="3">
    <source>
        <dbReference type="ARBA" id="ARBA00012438"/>
    </source>
</evidence>
<dbReference type="PROSITE" id="PS50110">
    <property type="entry name" value="RESPONSE_REGULATORY"/>
    <property type="match status" value="1"/>
</dbReference>
<dbReference type="SMART" id="SM00091">
    <property type="entry name" value="PAS"/>
    <property type="match status" value="5"/>
</dbReference>
<reference evidence="24 25" key="1">
    <citation type="submission" date="2017-04" db="EMBL/GenBank/DDBJ databases">
        <authorList>
            <person name="Afonso C.L."/>
            <person name="Miller P.J."/>
            <person name="Scott M.A."/>
            <person name="Spackman E."/>
            <person name="Goraichik I."/>
            <person name="Dimitrov K.M."/>
            <person name="Suarez D.L."/>
            <person name="Swayne D.E."/>
        </authorList>
    </citation>
    <scope>NUCLEOTIDE SEQUENCE [LARGE SCALE GENOMIC DNA]</scope>
    <source>
        <strain evidence="24 25">DSM 26133</strain>
    </source>
</reference>
<evidence type="ECO:0000256" key="2">
    <source>
        <dbReference type="ARBA" id="ARBA00004651"/>
    </source>
</evidence>
<evidence type="ECO:0000259" key="20">
    <source>
        <dbReference type="PROSITE" id="PS50110"/>
    </source>
</evidence>
<dbReference type="SUPFAM" id="SSF52172">
    <property type="entry name" value="CheY-like"/>
    <property type="match status" value="1"/>
</dbReference>
<evidence type="ECO:0000256" key="4">
    <source>
        <dbReference type="ARBA" id="ARBA00022475"/>
    </source>
</evidence>
<dbReference type="SMART" id="SM00086">
    <property type="entry name" value="PAC"/>
    <property type="match status" value="5"/>
</dbReference>
<feature type="domain" description="PAC" evidence="22">
    <location>
        <begin position="888"/>
        <end position="939"/>
    </location>
</feature>
<dbReference type="OrthoDB" id="9811889at2"/>
<dbReference type="PANTHER" id="PTHR45339">
    <property type="entry name" value="HYBRID SIGNAL TRANSDUCTION HISTIDINE KINASE J"/>
    <property type="match status" value="1"/>
</dbReference>